<protein>
    <submittedName>
        <fullName evidence="4">Putative ankyrin repeat protein</fullName>
    </submittedName>
</protein>
<gene>
    <name evidence="4" type="ORF">AX774_g623</name>
</gene>
<dbReference type="PANTHER" id="PTHR24126:SF14">
    <property type="entry name" value="ANK_REP_REGION DOMAIN-CONTAINING PROTEIN"/>
    <property type="match status" value="1"/>
</dbReference>
<dbReference type="OrthoDB" id="539213at2759"/>
<dbReference type="InterPro" id="IPR002110">
    <property type="entry name" value="Ankyrin_rpt"/>
</dbReference>
<evidence type="ECO:0000256" key="1">
    <source>
        <dbReference type="ARBA" id="ARBA00022737"/>
    </source>
</evidence>
<evidence type="ECO:0000256" key="2">
    <source>
        <dbReference type="ARBA" id="ARBA00023043"/>
    </source>
</evidence>
<proteinExistence type="predicted"/>
<organism evidence="4 5">
    <name type="scientific">Zancudomyces culisetae</name>
    <name type="common">Gut fungus</name>
    <name type="synonym">Smittium culisetae</name>
    <dbReference type="NCBI Taxonomy" id="1213189"/>
    <lineage>
        <taxon>Eukaryota</taxon>
        <taxon>Fungi</taxon>
        <taxon>Fungi incertae sedis</taxon>
        <taxon>Zoopagomycota</taxon>
        <taxon>Kickxellomycotina</taxon>
        <taxon>Harpellomycetes</taxon>
        <taxon>Harpellales</taxon>
        <taxon>Legeriomycetaceae</taxon>
        <taxon>Zancudomyces</taxon>
    </lineage>
</organism>
<feature type="region of interest" description="Disordered" evidence="3">
    <location>
        <begin position="298"/>
        <end position="335"/>
    </location>
</feature>
<comment type="caution">
    <text evidence="4">The sequence shown here is derived from an EMBL/GenBank/DDBJ whole genome shotgun (WGS) entry which is preliminary data.</text>
</comment>
<dbReference type="SMART" id="SM00248">
    <property type="entry name" value="ANK"/>
    <property type="match status" value="5"/>
</dbReference>
<dbReference type="Gene3D" id="1.25.40.20">
    <property type="entry name" value="Ankyrin repeat-containing domain"/>
    <property type="match status" value="1"/>
</dbReference>
<evidence type="ECO:0000313" key="5">
    <source>
        <dbReference type="Proteomes" id="UP000188320"/>
    </source>
</evidence>
<keyword evidence="2" id="KW-0040">ANK repeat</keyword>
<dbReference type="Proteomes" id="UP000188320">
    <property type="component" value="Unassembled WGS sequence"/>
</dbReference>
<accession>A0A1R1PXW3</accession>
<dbReference type="EMBL" id="LSSK01000042">
    <property type="protein sequence ID" value="OMH85815.1"/>
    <property type="molecule type" value="Genomic_DNA"/>
</dbReference>
<keyword evidence="5" id="KW-1185">Reference proteome</keyword>
<dbReference type="AlphaFoldDB" id="A0A1R1PXW3"/>
<sequence length="734" mass="83376">MENTATHTSCNQTLDRLPYNVLSTIFLLSENEQVAFVSRSMYEASKNIKMISAYTLSKYGNERTVAAINESDNTFYKHFLRNKDILINLITKSAKNNYSLLFRLGAEYQMENLLVMLLEMHKVTDLSTYSVRCDGAFKFGDISIEFDDDPGWFYGYYTNEYKTYSARVFMLVERFFPYIRPFGRYYGHPSKKFVPTYDTCLYMYKLLIKLKDKLLQVTLPDGQVIERPYRELKFYINLLLTFVHFSHKLGGIDVAKMFIEEGLAVTNDLASLLNYTFTCAQPAIYLFSPAVVNPFMEKLPEKPTDDNGKSNEKSNEKSDRKNDGESDGESDTSSIATINPITAGNVLAPSFLSKDLKVLLLILGVQLNNQKMIKFLLERGLENYQAAFLALRAIGEKEKALLIRVLEMSKIDINLINEKIIYLCRHTILSKSKKAIDVTKTLINTYGLDMSKFGYLILQAAVLTKNFELVNYLTGKKSKYDGAEEKKLKAGLRYNQRYKAAPIDLRTLERNGLSEASQNLKYNAEMIKHLINCGAKPTTNNYEVLLSVIRKEDYSTLEFLLKNGINLQKCPPKLNGIKTASLYCNDRLKMLKFLVENGADPTVCNNVALKYACRSNSYELVKYLLTKGVSPKLSVANGLKELCNGKHWDGKIFRALVEGGANPETHKGLAMKRMRDENDTVSIEFIEKRMAKKAKEAKTAKTTKTTKSTKGVKNTKVAKASKRTKTTRVSKKSK</sequence>
<dbReference type="Pfam" id="PF12796">
    <property type="entry name" value="Ank_2"/>
    <property type="match status" value="1"/>
</dbReference>
<keyword evidence="1" id="KW-0677">Repeat</keyword>
<feature type="region of interest" description="Disordered" evidence="3">
    <location>
        <begin position="694"/>
        <end position="734"/>
    </location>
</feature>
<dbReference type="SUPFAM" id="SSF48403">
    <property type="entry name" value="Ankyrin repeat"/>
    <property type="match status" value="1"/>
</dbReference>
<feature type="compositionally biased region" description="Basic and acidic residues" evidence="3">
    <location>
        <begin position="298"/>
        <end position="324"/>
    </location>
</feature>
<evidence type="ECO:0000256" key="3">
    <source>
        <dbReference type="SAM" id="MobiDB-lite"/>
    </source>
</evidence>
<feature type="compositionally biased region" description="Basic residues" evidence="3">
    <location>
        <begin position="719"/>
        <end position="734"/>
    </location>
</feature>
<feature type="compositionally biased region" description="Low complexity" evidence="3">
    <location>
        <begin position="700"/>
        <end position="718"/>
    </location>
</feature>
<dbReference type="InterPro" id="IPR036770">
    <property type="entry name" value="Ankyrin_rpt-contain_sf"/>
</dbReference>
<evidence type="ECO:0000313" key="4">
    <source>
        <dbReference type="EMBL" id="OMH85815.1"/>
    </source>
</evidence>
<dbReference type="PANTHER" id="PTHR24126">
    <property type="entry name" value="ANKYRIN REPEAT, PH AND SEC7 DOMAIN CONTAINING PROTEIN SECG-RELATED"/>
    <property type="match status" value="1"/>
</dbReference>
<reference evidence="5" key="1">
    <citation type="submission" date="2017-01" db="EMBL/GenBank/DDBJ databases">
        <authorList>
            <person name="Wang Y."/>
            <person name="White M."/>
            <person name="Kvist S."/>
            <person name="Moncalvo J.-M."/>
        </authorList>
    </citation>
    <scope>NUCLEOTIDE SEQUENCE [LARGE SCALE GENOMIC DNA]</scope>
    <source>
        <strain evidence="5">COL-18-3</strain>
    </source>
</reference>
<name>A0A1R1PXW3_ZANCU</name>